<evidence type="ECO:0000313" key="3">
    <source>
        <dbReference type="Proteomes" id="UP000273811"/>
    </source>
</evidence>
<dbReference type="OrthoDB" id="2827528at2"/>
<keyword evidence="1" id="KW-1133">Transmembrane helix</keyword>
<accession>A0A443IM54</accession>
<protein>
    <submittedName>
        <fullName evidence="2">Uncharacterized protein</fullName>
    </submittedName>
</protein>
<dbReference type="RefSeq" id="WP_120074916.1">
    <property type="nucleotide sequence ID" value="NZ_CP126113.1"/>
</dbReference>
<dbReference type="EMBL" id="QYTU02000037">
    <property type="protein sequence ID" value="RWR06243.1"/>
    <property type="molecule type" value="Genomic_DNA"/>
</dbReference>
<sequence>MFNGEKGLVIAGLIGFLLAALTGSAILIRGPIVLPEGDLGNAFSFNAAIGIFILSIAAVLPLAGFSHRKRRTVRWLFIFSSLYAYAIETIQHFRGLNPRFSREGGAVDAIAGMAFGVVSLLLVTLCVLLLIQFFKVSHRPLLILGIRYAFLSVFAANLAGVGMVLLQSRFVGGAGNLIVLHGMGFHALQTLIVSVWLLEKVKGRDPLKKRLIHYGSAAWMAAILLIGVQTVLGRSVFELSLLPILAGLLIIVWLATVCAAFVLFLNAGKDPRADATKVMEKPVT</sequence>
<name>A0A443IM54_9BACI</name>
<feature type="transmembrane region" description="Helical" evidence="1">
    <location>
        <begin position="146"/>
        <end position="166"/>
    </location>
</feature>
<organism evidence="2 3">
    <name type="scientific">Siminovitchia fortis</name>
    <dbReference type="NCBI Taxonomy" id="254758"/>
    <lineage>
        <taxon>Bacteria</taxon>
        <taxon>Bacillati</taxon>
        <taxon>Bacillota</taxon>
        <taxon>Bacilli</taxon>
        <taxon>Bacillales</taxon>
        <taxon>Bacillaceae</taxon>
        <taxon>Siminovitchia</taxon>
    </lineage>
</organism>
<gene>
    <name evidence="2" type="ORF">D4N35_014430</name>
</gene>
<comment type="caution">
    <text evidence="2">The sequence shown here is derived from an EMBL/GenBank/DDBJ whole genome shotgun (WGS) entry which is preliminary data.</text>
</comment>
<feature type="transmembrane region" description="Helical" evidence="1">
    <location>
        <begin position="7"/>
        <end position="30"/>
    </location>
</feature>
<evidence type="ECO:0000256" key="1">
    <source>
        <dbReference type="SAM" id="Phobius"/>
    </source>
</evidence>
<keyword evidence="1" id="KW-0812">Transmembrane</keyword>
<feature type="transmembrane region" description="Helical" evidence="1">
    <location>
        <begin position="211"/>
        <end position="232"/>
    </location>
</feature>
<feature type="transmembrane region" description="Helical" evidence="1">
    <location>
        <begin position="178"/>
        <end position="199"/>
    </location>
</feature>
<feature type="transmembrane region" description="Helical" evidence="1">
    <location>
        <begin position="244"/>
        <end position="265"/>
    </location>
</feature>
<keyword evidence="1" id="KW-0472">Membrane</keyword>
<dbReference type="Proteomes" id="UP000273811">
    <property type="component" value="Unassembled WGS sequence"/>
</dbReference>
<feature type="transmembrane region" description="Helical" evidence="1">
    <location>
        <begin position="75"/>
        <end position="93"/>
    </location>
</feature>
<feature type="transmembrane region" description="Helical" evidence="1">
    <location>
        <begin position="113"/>
        <end position="134"/>
    </location>
</feature>
<reference evidence="2" key="1">
    <citation type="submission" date="2018-12" db="EMBL/GenBank/DDBJ databases">
        <authorList>
            <person name="Sun L."/>
            <person name="Chen Z."/>
        </authorList>
    </citation>
    <scope>NUCLEOTIDE SEQUENCE [LARGE SCALE GENOMIC DNA]</scope>
    <source>
        <strain evidence="2">DSM 16012</strain>
    </source>
</reference>
<proteinExistence type="predicted"/>
<feature type="transmembrane region" description="Helical" evidence="1">
    <location>
        <begin position="42"/>
        <end position="63"/>
    </location>
</feature>
<dbReference type="AlphaFoldDB" id="A0A443IM54"/>
<keyword evidence="3" id="KW-1185">Reference proteome</keyword>
<evidence type="ECO:0000313" key="2">
    <source>
        <dbReference type="EMBL" id="RWR06243.1"/>
    </source>
</evidence>